<protein>
    <recommendedName>
        <fullName evidence="5">3-phospho-D-glycerate guanylyltransferase</fullName>
        <shortName evidence="5">3PG guanylyltransferase</shortName>
        <ecNumber evidence="5">2.7.7.106</ecNumber>
    </recommendedName>
</protein>
<dbReference type="EMBL" id="CP016428">
    <property type="protein sequence ID" value="ANW02868.1"/>
    <property type="molecule type" value="Genomic_DNA"/>
</dbReference>
<name>A0A1B1UJ95_9BRAD</name>
<dbReference type="AlphaFoldDB" id="A0A1B1UJ95"/>
<comment type="pathway">
    <text evidence="5">Cofactor biosynthesis; coenzyme F420 biosynthesis.</text>
</comment>
<dbReference type="NCBIfam" id="TIGR03552">
    <property type="entry name" value="F420_cofC"/>
    <property type="match status" value="1"/>
</dbReference>
<dbReference type="PANTHER" id="PTHR40392">
    <property type="entry name" value="2-PHOSPHO-L-LACTATE GUANYLYLTRANSFERASE"/>
    <property type="match status" value="1"/>
</dbReference>
<evidence type="ECO:0000313" key="7">
    <source>
        <dbReference type="Proteomes" id="UP000092839"/>
    </source>
</evidence>
<sequence length="231" mass="24205">MFLRAKQRLSSILTASERATLARTMLTDVLEAACSAPTSKKVAVVTSADDVAREAARLGAVVIDDGGANGTNEAIAAGLAKVEKRGGRLVVALPSDVPAILGEDVSTLLQAAERNRVVIVPAPRDGGTNAVAFTLARPLQPCFGPDSFARHIAAADRLGIAPIVCRNARIGLDLDSPADLFDFLDLSTSTATDRYLRSINLGERRRCGFAGYSRPIVDVGAGNEFDVGCAK</sequence>
<reference evidence="6 7" key="1">
    <citation type="submission" date="2016-07" db="EMBL/GenBank/DDBJ databases">
        <title>Complete genome sequence of Bradyrhizobium icense LMTR 13T, a potential inoculant strain isolated from lima bean (Phaseolus lunatus) in Peru.</title>
        <authorList>
            <person name="Ormeno-Orrillo E."/>
            <person name="Duran D."/>
            <person name="Rogel M.A."/>
            <person name="Rey L."/>
            <person name="Imperial J."/>
            <person name="Ruiz-Argueso T."/>
            <person name="Martinez-Romero E."/>
        </authorList>
    </citation>
    <scope>NUCLEOTIDE SEQUENCE [LARGE SCALE GENOMIC DNA]</scope>
    <source>
        <strain evidence="6 7">LMTR 13</strain>
    </source>
</reference>
<dbReference type="GO" id="GO:0043814">
    <property type="term" value="F:phospholactate guanylyltransferase activity"/>
    <property type="evidence" value="ECO:0007669"/>
    <property type="project" value="InterPro"/>
</dbReference>
<evidence type="ECO:0000256" key="4">
    <source>
        <dbReference type="ARBA" id="ARBA00023134"/>
    </source>
</evidence>
<dbReference type="Pfam" id="PF01983">
    <property type="entry name" value="CofC"/>
    <property type="match status" value="1"/>
</dbReference>
<accession>A0A1B1UJ95</accession>
<dbReference type="HAMAP" id="MF_02114">
    <property type="entry name" value="CofC"/>
    <property type="match status" value="1"/>
</dbReference>
<comment type="function">
    <text evidence="5">Guanylyltransferase that catalyzes the activation of (2R)-3-phosphoglycerate (3PG) as 3-[(R)-glyceryl]-diphospho-5'-guanosine, via the condensation of 3PG with GTP. It is involved in the biosynthesis of a derivative of the hydride carrier cofactor coenzyme F420, 3PG-F420.</text>
</comment>
<dbReference type="STRING" id="1274631.LMTR13_24635"/>
<comment type="similarity">
    <text evidence="5">Belongs to the CofC family.</text>
</comment>
<keyword evidence="1 5" id="KW-0808">Transferase</keyword>
<dbReference type="Proteomes" id="UP000092839">
    <property type="component" value="Chromosome"/>
</dbReference>
<keyword evidence="4 5" id="KW-0342">GTP-binding</keyword>
<evidence type="ECO:0000256" key="1">
    <source>
        <dbReference type="ARBA" id="ARBA00022679"/>
    </source>
</evidence>
<dbReference type="EC" id="2.7.7.106" evidence="5"/>
<evidence type="ECO:0000256" key="2">
    <source>
        <dbReference type="ARBA" id="ARBA00022695"/>
    </source>
</evidence>
<dbReference type="SUPFAM" id="SSF53448">
    <property type="entry name" value="Nucleotide-diphospho-sugar transferases"/>
    <property type="match status" value="1"/>
</dbReference>
<dbReference type="Gene3D" id="3.90.550.10">
    <property type="entry name" value="Spore Coat Polysaccharide Biosynthesis Protein SpsA, Chain A"/>
    <property type="match status" value="1"/>
</dbReference>
<evidence type="ECO:0000256" key="5">
    <source>
        <dbReference type="HAMAP-Rule" id="MF_02114"/>
    </source>
</evidence>
<organism evidence="6 7">
    <name type="scientific">Bradyrhizobium icense</name>
    <dbReference type="NCBI Taxonomy" id="1274631"/>
    <lineage>
        <taxon>Bacteria</taxon>
        <taxon>Pseudomonadati</taxon>
        <taxon>Pseudomonadota</taxon>
        <taxon>Alphaproteobacteria</taxon>
        <taxon>Hyphomicrobiales</taxon>
        <taxon>Nitrobacteraceae</taxon>
        <taxon>Bradyrhizobium</taxon>
    </lineage>
</organism>
<keyword evidence="2 5" id="KW-0548">Nucleotidyltransferase</keyword>
<dbReference type="PANTHER" id="PTHR40392:SF1">
    <property type="entry name" value="2-PHOSPHO-L-LACTATE GUANYLYLTRANSFERASE"/>
    <property type="match status" value="1"/>
</dbReference>
<proteinExistence type="inferred from homology"/>
<dbReference type="InterPro" id="IPR002835">
    <property type="entry name" value="CofC"/>
</dbReference>
<dbReference type="UniPathway" id="UPA00071"/>
<comment type="catalytic activity">
    <reaction evidence="5">
        <text>(2R)-3-phosphoglycerate + GTP + H(+) = 3-[(R)-glyceryl]-diphospho-5'-guanosine + diphosphate</text>
        <dbReference type="Rhea" id="RHEA:63440"/>
        <dbReference type="ChEBI" id="CHEBI:15378"/>
        <dbReference type="ChEBI" id="CHEBI:33019"/>
        <dbReference type="ChEBI" id="CHEBI:37565"/>
        <dbReference type="ChEBI" id="CHEBI:58272"/>
        <dbReference type="ChEBI" id="CHEBI:147306"/>
        <dbReference type="EC" id="2.7.7.106"/>
    </reaction>
</comment>
<dbReference type="GO" id="GO:0052645">
    <property type="term" value="P:F420-0 metabolic process"/>
    <property type="evidence" value="ECO:0007669"/>
    <property type="project" value="UniProtKB-UniRule"/>
</dbReference>
<dbReference type="KEGG" id="bic:LMTR13_24635"/>
<dbReference type="GO" id="GO:0005525">
    <property type="term" value="F:GTP binding"/>
    <property type="evidence" value="ECO:0007669"/>
    <property type="project" value="UniProtKB-KW"/>
</dbReference>
<dbReference type="InterPro" id="IPR029044">
    <property type="entry name" value="Nucleotide-diphossugar_trans"/>
</dbReference>
<evidence type="ECO:0000256" key="3">
    <source>
        <dbReference type="ARBA" id="ARBA00022741"/>
    </source>
</evidence>
<keyword evidence="3 5" id="KW-0547">Nucleotide-binding</keyword>
<keyword evidence="7" id="KW-1185">Reference proteome</keyword>
<evidence type="ECO:0000313" key="6">
    <source>
        <dbReference type="EMBL" id="ANW02868.1"/>
    </source>
</evidence>
<gene>
    <name evidence="5" type="primary">fbiD</name>
    <name evidence="6" type="ORF">LMTR13_24635</name>
</gene>